<evidence type="ECO:0000313" key="2">
    <source>
        <dbReference type="EMBL" id="CAA9533978.1"/>
    </source>
</evidence>
<organism evidence="2">
    <name type="scientific">uncultured Solirubrobacteraceae bacterium</name>
    <dbReference type="NCBI Taxonomy" id="1162706"/>
    <lineage>
        <taxon>Bacteria</taxon>
        <taxon>Bacillati</taxon>
        <taxon>Actinomycetota</taxon>
        <taxon>Thermoleophilia</taxon>
        <taxon>Solirubrobacterales</taxon>
        <taxon>Solirubrobacteraceae</taxon>
        <taxon>environmental samples</taxon>
    </lineage>
</organism>
<reference evidence="2" key="1">
    <citation type="submission" date="2020-02" db="EMBL/GenBank/DDBJ databases">
        <authorList>
            <person name="Meier V. D."/>
        </authorList>
    </citation>
    <scope>NUCLEOTIDE SEQUENCE</scope>
    <source>
        <strain evidence="2">AVDCRST_MAG30</strain>
    </source>
</reference>
<feature type="compositionally biased region" description="Polar residues" evidence="1">
    <location>
        <begin position="1"/>
        <end position="16"/>
    </location>
</feature>
<feature type="region of interest" description="Disordered" evidence="1">
    <location>
        <begin position="1"/>
        <end position="38"/>
    </location>
</feature>
<evidence type="ECO:0000256" key="1">
    <source>
        <dbReference type="SAM" id="MobiDB-lite"/>
    </source>
</evidence>
<proteinExistence type="predicted"/>
<gene>
    <name evidence="2" type="ORF">AVDCRST_MAG30-4036</name>
</gene>
<accession>A0A6J4TYC0</accession>
<protein>
    <submittedName>
        <fullName evidence="2">Uncharacterized protein</fullName>
    </submittedName>
</protein>
<feature type="non-terminal residue" evidence="2">
    <location>
        <position position="38"/>
    </location>
</feature>
<dbReference type="EMBL" id="CADCVS010000530">
    <property type="protein sequence ID" value="CAA9533978.1"/>
    <property type="molecule type" value="Genomic_DNA"/>
</dbReference>
<sequence length="38" mass="4096">VGCSGRSRSTVATMSPSHRRWSGAALRRQPSIRPGDDV</sequence>
<dbReference type="AlphaFoldDB" id="A0A6J4TYC0"/>
<feature type="non-terminal residue" evidence="2">
    <location>
        <position position="1"/>
    </location>
</feature>
<name>A0A6J4TYC0_9ACTN</name>